<sequence length="130" mass="14743">MYSNSLFPLSRNVLKHQPLIHFELMVQHSRYSSSRWYSTIFSRDLKKRSSTTTHGSHSSSSSVTTTKNGPFHQHNNSAKTSHHPMHSSTLIAHHGSLTSVEHSMVSGMTSTASYGHIFARDLRRKEKKTH</sequence>
<organism evidence="2 3">
    <name type="scientific">Naegleria lovaniensis</name>
    <name type="common">Amoeba</name>
    <dbReference type="NCBI Taxonomy" id="51637"/>
    <lineage>
        <taxon>Eukaryota</taxon>
        <taxon>Discoba</taxon>
        <taxon>Heterolobosea</taxon>
        <taxon>Tetramitia</taxon>
        <taxon>Eutetramitia</taxon>
        <taxon>Vahlkampfiidae</taxon>
        <taxon>Naegleria</taxon>
    </lineage>
</organism>
<comment type="caution">
    <text evidence="2">The sequence shown here is derived from an EMBL/GenBank/DDBJ whole genome shotgun (WGS) entry which is preliminary data.</text>
</comment>
<evidence type="ECO:0000256" key="1">
    <source>
        <dbReference type="SAM" id="MobiDB-lite"/>
    </source>
</evidence>
<name>A0AA88KQC7_NAELO</name>
<protein>
    <submittedName>
        <fullName evidence="2">Uncharacterized protein</fullName>
    </submittedName>
</protein>
<dbReference type="GeneID" id="68105052"/>
<dbReference type="EMBL" id="PYSW02000005">
    <property type="protein sequence ID" value="KAG2392346.1"/>
    <property type="molecule type" value="Genomic_DNA"/>
</dbReference>
<feature type="region of interest" description="Disordered" evidence="1">
    <location>
        <begin position="47"/>
        <end position="86"/>
    </location>
</feature>
<dbReference type="RefSeq" id="XP_044554240.1">
    <property type="nucleotide sequence ID" value="XM_044688383.1"/>
</dbReference>
<reference evidence="2 3" key="1">
    <citation type="journal article" date="2018" name="BMC Genomics">
        <title>The genome of Naegleria lovaniensis, the basis for a comparative approach to unravel pathogenicity factors of the human pathogenic amoeba N. fowleri.</title>
        <authorList>
            <person name="Liechti N."/>
            <person name="Schurch N."/>
            <person name="Bruggmann R."/>
            <person name="Wittwer M."/>
        </authorList>
    </citation>
    <scope>NUCLEOTIDE SEQUENCE [LARGE SCALE GENOMIC DNA]</scope>
    <source>
        <strain evidence="2 3">ATCC 30569</strain>
    </source>
</reference>
<accession>A0AA88KQC7</accession>
<feature type="compositionally biased region" description="Low complexity" evidence="1">
    <location>
        <begin position="50"/>
        <end position="66"/>
    </location>
</feature>
<evidence type="ECO:0000313" key="2">
    <source>
        <dbReference type="EMBL" id="KAG2392346.1"/>
    </source>
</evidence>
<proteinExistence type="predicted"/>
<dbReference type="AlphaFoldDB" id="A0AA88KQC7"/>
<gene>
    <name evidence="2" type="ORF">C9374_012598</name>
</gene>
<dbReference type="Proteomes" id="UP000816034">
    <property type="component" value="Unassembled WGS sequence"/>
</dbReference>
<keyword evidence="3" id="KW-1185">Reference proteome</keyword>
<evidence type="ECO:0000313" key="3">
    <source>
        <dbReference type="Proteomes" id="UP000816034"/>
    </source>
</evidence>